<keyword evidence="6" id="KW-1015">Disulfide bond</keyword>
<dbReference type="FunFam" id="3.90.190.10:FF:000086">
    <property type="entry name" value="Protein tyrosine phosphatase-like protein"/>
    <property type="match status" value="1"/>
</dbReference>
<evidence type="ECO:0000256" key="2">
    <source>
        <dbReference type="ARBA" id="ARBA00013064"/>
    </source>
</evidence>
<dbReference type="CDD" id="cd14500">
    <property type="entry name" value="PTP-IVa"/>
    <property type="match status" value="1"/>
</dbReference>
<dbReference type="SUPFAM" id="SSF52799">
    <property type="entry name" value="(Phosphotyrosine protein) phosphatases II"/>
    <property type="match status" value="1"/>
</dbReference>
<evidence type="ECO:0000256" key="1">
    <source>
        <dbReference type="ARBA" id="ARBA00009580"/>
    </source>
</evidence>
<dbReference type="InterPro" id="IPR020422">
    <property type="entry name" value="TYR_PHOSPHATASE_DUAL_dom"/>
</dbReference>
<keyword evidence="4" id="KW-0378">Hydrolase</keyword>
<sequence length="320" mass="34567">MSSNSFFQKNSIYHDFAKIPAPTTGVNPSFEHPVFIISATVPAATAASIMSTVSTNTTTVNSVNMLRTVSSDGSTSSTIGINPMTAARLQRLPTPPRSPALAPLGKQLTLIEPPMTKGIRFLILDCPTDSTLPFYLAELKRNNVTDVVRCCEPTYRAETLQHEGIKVHDWPFRDGAVPPVSIIKNWLQLVDSRIVRRRSPSPGTSGEEEEPAPPTIAVHCVAGLGRAPILVAIAMIELGMANLDTVEFIRRRRRGCFNSNQIQYIDGYKRGKIVKHALGTGLAPSMNGGSGGHGSKDGKEKESGSSSLKNGISKMFRLKA</sequence>
<organism evidence="13 14">
    <name type="scientific">Actinomortierella ambigua</name>
    <dbReference type="NCBI Taxonomy" id="1343610"/>
    <lineage>
        <taxon>Eukaryota</taxon>
        <taxon>Fungi</taxon>
        <taxon>Fungi incertae sedis</taxon>
        <taxon>Mucoromycota</taxon>
        <taxon>Mortierellomycotina</taxon>
        <taxon>Mortierellomycetes</taxon>
        <taxon>Mortierellales</taxon>
        <taxon>Mortierellaceae</taxon>
        <taxon>Actinomortierella</taxon>
    </lineage>
</organism>
<evidence type="ECO:0000313" key="13">
    <source>
        <dbReference type="EMBL" id="KAG0265381.1"/>
    </source>
</evidence>
<comment type="caution">
    <text evidence="13">The sequence shown here is derived from an EMBL/GenBank/DDBJ whole genome shotgun (WGS) entry which is preliminary data.</text>
</comment>
<dbReference type="EC" id="3.1.3.48" evidence="2"/>
<dbReference type="InterPro" id="IPR000242">
    <property type="entry name" value="PTP_cat"/>
</dbReference>
<feature type="region of interest" description="Disordered" evidence="10">
    <location>
        <begin position="282"/>
        <end position="320"/>
    </location>
</feature>
<comment type="catalytic activity">
    <reaction evidence="9">
        <text>O-phospho-L-tyrosyl-[protein] + H2O = L-tyrosyl-[protein] + phosphate</text>
        <dbReference type="Rhea" id="RHEA:10684"/>
        <dbReference type="Rhea" id="RHEA-COMP:10136"/>
        <dbReference type="Rhea" id="RHEA-COMP:20101"/>
        <dbReference type="ChEBI" id="CHEBI:15377"/>
        <dbReference type="ChEBI" id="CHEBI:43474"/>
        <dbReference type="ChEBI" id="CHEBI:46858"/>
        <dbReference type="ChEBI" id="CHEBI:61978"/>
        <dbReference type="EC" id="3.1.3.48"/>
    </reaction>
</comment>
<feature type="domain" description="Tyrosine-protein phosphatase" evidence="11">
    <location>
        <begin position="112"/>
        <end position="277"/>
    </location>
</feature>
<protein>
    <recommendedName>
        <fullName evidence="2">protein-tyrosine-phosphatase</fullName>
        <ecNumber evidence="2">3.1.3.48</ecNumber>
    </recommendedName>
</protein>
<dbReference type="InterPro" id="IPR050561">
    <property type="entry name" value="PTP"/>
</dbReference>
<keyword evidence="14" id="KW-1185">Reference proteome</keyword>
<evidence type="ECO:0000256" key="9">
    <source>
        <dbReference type="ARBA" id="ARBA00051722"/>
    </source>
</evidence>
<evidence type="ECO:0000256" key="8">
    <source>
        <dbReference type="ARBA" id="ARBA00023289"/>
    </source>
</evidence>
<feature type="compositionally biased region" description="Basic and acidic residues" evidence="10">
    <location>
        <begin position="294"/>
        <end position="303"/>
    </location>
</feature>
<keyword evidence="3" id="KW-0488">Methylation</keyword>
<dbReference type="EMBL" id="JAAAJB010000118">
    <property type="protein sequence ID" value="KAG0265381.1"/>
    <property type="molecule type" value="Genomic_DNA"/>
</dbReference>
<evidence type="ECO:0000256" key="4">
    <source>
        <dbReference type="ARBA" id="ARBA00022801"/>
    </source>
</evidence>
<dbReference type="SMART" id="SM00404">
    <property type="entry name" value="PTPc_motif"/>
    <property type="match status" value="1"/>
</dbReference>
<feature type="domain" description="Tyrosine specific protein phosphatases" evidence="12">
    <location>
        <begin position="184"/>
        <end position="264"/>
    </location>
</feature>
<dbReference type="GO" id="GO:0005737">
    <property type="term" value="C:cytoplasm"/>
    <property type="evidence" value="ECO:0007669"/>
    <property type="project" value="UniProtKB-ARBA"/>
</dbReference>
<reference evidence="13" key="1">
    <citation type="journal article" date="2020" name="Fungal Divers.">
        <title>Resolving the Mortierellaceae phylogeny through synthesis of multi-gene phylogenetics and phylogenomics.</title>
        <authorList>
            <person name="Vandepol N."/>
            <person name="Liber J."/>
            <person name="Desiro A."/>
            <person name="Na H."/>
            <person name="Kennedy M."/>
            <person name="Barry K."/>
            <person name="Grigoriev I.V."/>
            <person name="Miller A.N."/>
            <person name="O'Donnell K."/>
            <person name="Stajich J.E."/>
            <person name="Bonito G."/>
        </authorList>
    </citation>
    <scope>NUCLEOTIDE SEQUENCE</scope>
    <source>
        <strain evidence="13">BC1065</strain>
    </source>
</reference>
<proteinExistence type="inferred from homology"/>
<evidence type="ECO:0000256" key="3">
    <source>
        <dbReference type="ARBA" id="ARBA00022481"/>
    </source>
</evidence>
<dbReference type="AlphaFoldDB" id="A0A9P6QH28"/>
<evidence type="ECO:0000313" key="14">
    <source>
        <dbReference type="Proteomes" id="UP000807716"/>
    </source>
</evidence>
<evidence type="ECO:0000256" key="6">
    <source>
        <dbReference type="ARBA" id="ARBA00023157"/>
    </source>
</evidence>
<evidence type="ECO:0000259" key="12">
    <source>
        <dbReference type="PROSITE" id="PS50056"/>
    </source>
</evidence>
<dbReference type="PANTHER" id="PTHR23339">
    <property type="entry name" value="TYROSINE SPECIFIC PROTEIN PHOSPHATASE AND DUAL SPECIFICITY PROTEIN PHOSPHATASE"/>
    <property type="match status" value="1"/>
</dbReference>
<accession>A0A9P6QH28</accession>
<dbReference type="InterPro" id="IPR029021">
    <property type="entry name" value="Prot-tyrosine_phosphatase-like"/>
</dbReference>
<keyword evidence="5" id="KW-0904">Protein phosphatase</keyword>
<dbReference type="PROSITE" id="PS50056">
    <property type="entry name" value="TYR_PHOSPHATASE_2"/>
    <property type="match status" value="1"/>
</dbReference>
<dbReference type="OrthoDB" id="5632at2759"/>
<dbReference type="Gene3D" id="3.90.190.10">
    <property type="entry name" value="Protein tyrosine phosphatase superfamily"/>
    <property type="match status" value="1"/>
</dbReference>
<dbReference type="InterPro" id="IPR000387">
    <property type="entry name" value="Tyr_Pase_dom"/>
</dbReference>
<dbReference type="Pfam" id="PF00102">
    <property type="entry name" value="Y_phosphatase"/>
    <property type="match status" value="1"/>
</dbReference>
<dbReference type="GO" id="GO:0004725">
    <property type="term" value="F:protein tyrosine phosphatase activity"/>
    <property type="evidence" value="ECO:0007669"/>
    <property type="project" value="UniProtKB-EC"/>
</dbReference>
<keyword evidence="8" id="KW-0636">Prenylation</keyword>
<evidence type="ECO:0000256" key="10">
    <source>
        <dbReference type="SAM" id="MobiDB-lite"/>
    </source>
</evidence>
<evidence type="ECO:0000256" key="5">
    <source>
        <dbReference type="ARBA" id="ARBA00022912"/>
    </source>
</evidence>
<evidence type="ECO:0000256" key="7">
    <source>
        <dbReference type="ARBA" id="ARBA00023288"/>
    </source>
</evidence>
<dbReference type="PROSITE" id="PS50054">
    <property type="entry name" value="TYR_PHOSPHATASE_DUAL"/>
    <property type="match status" value="1"/>
</dbReference>
<evidence type="ECO:0000259" key="11">
    <source>
        <dbReference type="PROSITE" id="PS50054"/>
    </source>
</evidence>
<gene>
    <name evidence="13" type="primary">PTP4A1_1</name>
    <name evidence="13" type="ORF">DFQ27_000668</name>
</gene>
<keyword evidence="7" id="KW-0449">Lipoprotein</keyword>
<dbReference type="InterPro" id="IPR003595">
    <property type="entry name" value="Tyr_Pase_cat"/>
</dbReference>
<dbReference type="Proteomes" id="UP000807716">
    <property type="component" value="Unassembled WGS sequence"/>
</dbReference>
<name>A0A9P6QH28_9FUNG</name>
<comment type="similarity">
    <text evidence="1">Belongs to the protein-tyrosine phosphatase family.</text>
</comment>